<comment type="caution">
    <text evidence="8">The sequence shown here is derived from an EMBL/GenBank/DDBJ whole genome shotgun (WGS) entry which is preliminary data.</text>
</comment>
<dbReference type="Pfam" id="PF04055">
    <property type="entry name" value="Radical_SAM"/>
    <property type="match status" value="1"/>
</dbReference>
<evidence type="ECO:0000256" key="3">
    <source>
        <dbReference type="ARBA" id="ARBA00022691"/>
    </source>
</evidence>
<dbReference type="Proteomes" id="UP000030652">
    <property type="component" value="Unassembled WGS sequence"/>
</dbReference>
<reference evidence="8 9" key="1">
    <citation type="submission" date="2014-10" db="EMBL/GenBank/DDBJ databases">
        <title>Draft genome of anammox bacterium scalindua brodae, obtained using differential coverage binning of sequence data from two enrichment reactors.</title>
        <authorList>
            <person name="Speth D.R."/>
            <person name="Russ L."/>
            <person name="Kartal B."/>
            <person name="Op den Camp H.J."/>
            <person name="Dutilh B.E."/>
            <person name="Jetten M.S."/>
        </authorList>
    </citation>
    <scope>NUCLEOTIDE SEQUENCE [LARGE SCALE GENOMIC DNA]</scope>
    <source>
        <strain evidence="8">RU1</strain>
    </source>
</reference>
<gene>
    <name evidence="8" type="ORF">SCABRO_02379</name>
</gene>
<evidence type="ECO:0000256" key="5">
    <source>
        <dbReference type="ARBA" id="ARBA00023004"/>
    </source>
</evidence>
<dbReference type="Pfam" id="PF16199">
    <property type="entry name" value="Radical_SAM_C"/>
    <property type="match status" value="1"/>
</dbReference>
<evidence type="ECO:0000256" key="6">
    <source>
        <dbReference type="ARBA" id="ARBA00023014"/>
    </source>
</evidence>
<dbReference type="eggNOG" id="COG1243">
    <property type="taxonomic scope" value="Bacteria"/>
</dbReference>
<evidence type="ECO:0000256" key="2">
    <source>
        <dbReference type="ARBA" id="ARBA00022485"/>
    </source>
</evidence>
<keyword evidence="4" id="KW-0479">Metal-binding</keyword>
<evidence type="ECO:0000256" key="4">
    <source>
        <dbReference type="ARBA" id="ARBA00022723"/>
    </source>
</evidence>
<dbReference type="PANTHER" id="PTHR11135:SF0">
    <property type="entry name" value="ELONGATOR COMPLEX PROTEIN 3"/>
    <property type="match status" value="1"/>
</dbReference>
<dbReference type="SUPFAM" id="SSF102114">
    <property type="entry name" value="Radical SAM enzymes"/>
    <property type="match status" value="1"/>
</dbReference>
<dbReference type="InterPro" id="IPR006638">
    <property type="entry name" value="Elp3/MiaA/NifB-like_rSAM"/>
</dbReference>
<feature type="domain" description="Radical SAM core" evidence="7">
    <location>
        <begin position="1"/>
        <end position="229"/>
    </location>
</feature>
<dbReference type="GO" id="GO:0002926">
    <property type="term" value="P:tRNA wobble base 5-methoxycarbonylmethyl-2-thiouridinylation"/>
    <property type="evidence" value="ECO:0007669"/>
    <property type="project" value="TreeGrafter"/>
</dbReference>
<protein>
    <recommendedName>
        <fullName evidence="7">Radical SAM core domain-containing protein</fullName>
    </recommendedName>
</protein>
<keyword evidence="3" id="KW-0949">S-adenosyl-L-methionine</keyword>
<dbReference type="GO" id="GO:0046872">
    <property type="term" value="F:metal ion binding"/>
    <property type="evidence" value="ECO:0007669"/>
    <property type="project" value="UniProtKB-KW"/>
</dbReference>
<proteinExistence type="predicted"/>
<keyword evidence="6" id="KW-0411">Iron-sulfur</keyword>
<dbReference type="InterPro" id="IPR032432">
    <property type="entry name" value="Radical_SAM_C"/>
</dbReference>
<dbReference type="SFLD" id="SFLDG01086">
    <property type="entry name" value="elongater_protein-like"/>
    <property type="match status" value="1"/>
</dbReference>
<dbReference type="InterPro" id="IPR039661">
    <property type="entry name" value="ELP3"/>
</dbReference>
<dbReference type="SFLD" id="SFLDS00029">
    <property type="entry name" value="Radical_SAM"/>
    <property type="match status" value="1"/>
</dbReference>
<dbReference type="EMBL" id="JRYO01000166">
    <property type="protein sequence ID" value="KHE91883.1"/>
    <property type="molecule type" value="Genomic_DNA"/>
</dbReference>
<dbReference type="SFLD" id="SFLDG01082">
    <property type="entry name" value="B12-binding_domain_containing"/>
    <property type="match status" value="1"/>
</dbReference>
<dbReference type="PATRIC" id="fig|237368.3.peg.2566"/>
<evidence type="ECO:0000313" key="9">
    <source>
        <dbReference type="Proteomes" id="UP000030652"/>
    </source>
</evidence>
<evidence type="ECO:0000259" key="7">
    <source>
        <dbReference type="PROSITE" id="PS51918"/>
    </source>
</evidence>
<comment type="cofactor">
    <cofactor evidence="1">
        <name>[4Fe-4S] cluster</name>
        <dbReference type="ChEBI" id="CHEBI:49883"/>
    </cofactor>
</comment>
<dbReference type="InterPro" id="IPR023404">
    <property type="entry name" value="rSAM_horseshoe"/>
</dbReference>
<dbReference type="Gene3D" id="3.80.30.20">
    <property type="entry name" value="tm_1862 like domain"/>
    <property type="match status" value="1"/>
</dbReference>
<dbReference type="AlphaFoldDB" id="A0A0B0ELA3"/>
<dbReference type="GO" id="GO:0051539">
    <property type="term" value="F:4 iron, 4 sulfur cluster binding"/>
    <property type="evidence" value="ECO:0007669"/>
    <property type="project" value="UniProtKB-KW"/>
</dbReference>
<dbReference type="SMART" id="SM00729">
    <property type="entry name" value="Elp3"/>
    <property type="match status" value="1"/>
</dbReference>
<dbReference type="GO" id="GO:0003824">
    <property type="term" value="F:catalytic activity"/>
    <property type="evidence" value="ECO:0007669"/>
    <property type="project" value="InterPro"/>
</dbReference>
<evidence type="ECO:0000313" key="8">
    <source>
        <dbReference type="EMBL" id="KHE91883.1"/>
    </source>
</evidence>
<dbReference type="InterPro" id="IPR007197">
    <property type="entry name" value="rSAM"/>
</dbReference>
<evidence type="ECO:0000256" key="1">
    <source>
        <dbReference type="ARBA" id="ARBA00001966"/>
    </source>
</evidence>
<organism evidence="8 9">
    <name type="scientific">Candidatus Scalindua brodae</name>
    <dbReference type="NCBI Taxonomy" id="237368"/>
    <lineage>
        <taxon>Bacteria</taxon>
        <taxon>Pseudomonadati</taxon>
        <taxon>Planctomycetota</taxon>
        <taxon>Candidatus Brocadiia</taxon>
        <taxon>Candidatus Brocadiales</taxon>
        <taxon>Candidatus Scalinduaceae</taxon>
        <taxon>Candidatus Scalindua</taxon>
    </lineage>
</organism>
<dbReference type="CDD" id="cd01335">
    <property type="entry name" value="Radical_SAM"/>
    <property type="match status" value="1"/>
</dbReference>
<dbReference type="InterPro" id="IPR058240">
    <property type="entry name" value="rSAM_sf"/>
</dbReference>
<keyword evidence="2" id="KW-0004">4Fe-4S</keyword>
<sequence>MKKHSNIPIFIPELACPHQCVFCDQEKISGTHSIPQPADVKDIVERYLETIPESRTINIAFFGGSFTGLSVDLQEQYLEEAFRFVKNGKISGIRLSTRPDYINRPVLELLKKYGVTTIELGVQSTNREVLNESGRGHTVEDIIDASNLICKNGFELGLQMMIGLPGDNYERSIQTANDIVSLGAGCTRIYPAIVVKQTTLEKLYQEGRYTPLTLEQAVEWTKDIVHIFEKSNVSIIRMGLHPSDELVIGKSLIDGPFHASFKEMVMTQIWREIIDTELNDITSNKIKITVSNRQIHYAIGYRQVNREQLKSRGYNVRFESDPGFSQYQIDVSNN</sequence>
<name>A0A0B0ELA3_9BACT</name>
<accession>A0A0B0ELA3</accession>
<dbReference type="PANTHER" id="PTHR11135">
    <property type="entry name" value="HISTONE ACETYLTRANSFERASE-RELATED"/>
    <property type="match status" value="1"/>
</dbReference>
<dbReference type="PROSITE" id="PS51918">
    <property type="entry name" value="RADICAL_SAM"/>
    <property type="match status" value="1"/>
</dbReference>
<dbReference type="GO" id="GO:0005737">
    <property type="term" value="C:cytoplasm"/>
    <property type="evidence" value="ECO:0007669"/>
    <property type="project" value="TreeGrafter"/>
</dbReference>
<keyword evidence="5" id="KW-0408">Iron</keyword>